<proteinExistence type="predicted"/>
<feature type="non-terminal residue" evidence="2">
    <location>
        <position position="255"/>
    </location>
</feature>
<feature type="compositionally biased region" description="Polar residues" evidence="1">
    <location>
        <begin position="167"/>
        <end position="177"/>
    </location>
</feature>
<comment type="caution">
    <text evidence="2">The sequence shown here is derived from an EMBL/GenBank/DDBJ whole genome shotgun (WGS) entry which is preliminary data.</text>
</comment>
<gene>
    <name evidence="2" type="primary">A08g505210.1_BraROA</name>
    <name evidence="2" type="ORF">IGI04_030338</name>
</gene>
<evidence type="ECO:0000313" key="2">
    <source>
        <dbReference type="EMBL" id="KAG5388797.1"/>
    </source>
</evidence>
<feature type="compositionally biased region" description="Polar residues" evidence="1">
    <location>
        <begin position="194"/>
        <end position="220"/>
    </location>
</feature>
<sequence length="255" mass="29157">MDTRSSTALSDMSKQIDELCSSQTQQTEKIRKELGGEITALKEIIEKYLLTHHHPLINVKGKKLKQHQHLQREERTHKQIHLTATTQNTVHQNQPIISQLETKQQTIDEYLEKFDSAMTRITLAPAHALSIFLTNIHQHLAFNVRQFIVSSVPEAAKIAKLHELSLSHTPTKPPRTTFNSFQRSNFSQSKKSQHSNSTAITTTNGGSQNNKPIIANTPQKPLSFEEMQEQKRKGLFMFCEEPFTPGHQLKHRRAE</sequence>
<accession>A0ABQ7LR93</accession>
<evidence type="ECO:0000256" key="1">
    <source>
        <dbReference type="SAM" id="MobiDB-lite"/>
    </source>
</evidence>
<name>A0ABQ7LR93_BRACM</name>
<reference evidence="2 3" key="1">
    <citation type="submission" date="2021-03" db="EMBL/GenBank/DDBJ databases">
        <authorList>
            <person name="King G.J."/>
            <person name="Bancroft I."/>
            <person name="Baten A."/>
            <person name="Bloomfield J."/>
            <person name="Borpatragohain P."/>
            <person name="He Z."/>
            <person name="Irish N."/>
            <person name="Irwin J."/>
            <person name="Liu K."/>
            <person name="Mauleon R.P."/>
            <person name="Moore J."/>
            <person name="Morris R."/>
            <person name="Ostergaard L."/>
            <person name="Wang B."/>
            <person name="Wells R."/>
        </authorList>
    </citation>
    <scope>NUCLEOTIDE SEQUENCE [LARGE SCALE GENOMIC DNA]</scope>
    <source>
        <strain evidence="2">R-o-18</strain>
        <tissue evidence="2">Leaf</tissue>
    </source>
</reference>
<feature type="region of interest" description="Disordered" evidence="1">
    <location>
        <begin position="167"/>
        <end position="220"/>
    </location>
</feature>
<dbReference type="Proteomes" id="UP000823674">
    <property type="component" value="Chromosome A08"/>
</dbReference>
<keyword evidence="3" id="KW-1185">Reference proteome</keyword>
<evidence type="ECO:0008006" key="4">
    <source>
        <dbReference type="Google" id="ProtNLM"/>
    </source>
</evidence>
<protein>
    <recommendedName>
        <fullName evidence="4">Retrotransposon gag domain-containing protein</fullName>
    </recommendedName>
</protein>
<feature type="region of interest" description="Disordered" evidence="1">
    <location>
        <begin position="1"/>
        <end position="21"/>
    </location>
</feature>
<dbReference type="EMBL" id="JADBGQ010000007">
    <property type="protein sequence ID" value="KAG5388797.1"/>
    <property type="molecule type" value="Genomic_DNA"/>
</dbReference>
<feature type="compositionally biased region" description="Polar residues" evidence="1">
    <location>
        <begin position="1"/>
        <end position="13"/>
    </location>
</feature>
<organism evidence="2 3">
    <name type="scientific">Brassica rapa subsp. trilocularis</name>
    <dbReference type="NCBI Taxonomy" id="1813537"/>
    <lineage>
        <taxon>Eukaryota</taxon>
        <taxon>Viridiplantae</taxon>
        <taxon>Streptophyta</taxon>
        <taxon>Embryophyta</taxon>
        <taxon>Tracheophyta</taxon>
        <taxon>Spermatophyta</taxon>
        <taxon>Magnoliopsida</taxon>
        <taxon>eudicotyledons</taxon>
        <taxon>Gunneridae</taxon>
        <taxon>Pentapetalae</taxon>
        <taxon>rosids</taxon>
        <taxon>malvids</taxon>
        <taxon>Brassicales</taxon>
        <taxon>Brassicaceae</taxon>
        <taxon>Brassiceae</taxon>
        <taxon>Brassica</taxon>
    </lineage>
</organism>
<evidence type="ECO:0000313" key="3">
    <source>
        <dbReference type="Proteomes" id="UP000823674"/>
    </source>
</evidence>
<feature type="compositionally biased region" description="Low complexity" evidence="1">
    <location>
        <begin position="178"/>
        <end position="190"/>
    </location>
</feature>